<evidence type="ECO:0000256" key="2">
    <source>
        <dbReference type="ARBA" id="ARBA00023284"/>
    </source>
</evidence>
<sequence>MAFEVTDATFEQEVGLPQQPVVMEFYATWCGNCRRIAPVLDELAAEFTTRVQLVKVNADENPELVSRFAVTSTPTLFAMAGGRQVASTVGAQPTPILRALFESAADTTSSGIVSGCGCGPTCGSDSSKITKTGTDLISGWVPAEACTLPTADQPARLAEFDALFTSSLREVRHEQPGLLRLRLHGGTEVEATARDLTARETECCSFFGFTISRTDDEVLIDVQVPADKEIVLDGIAAQAETALAARI</sequence>
<dbReference type="Gene3D" id="3.40.30.10">
    <property type="entry name" value="Glutaredoxin"/>
    <property type="match status" value="1"/>
</dbReference>
<evidence type="ECO:0000313" key="4">
    <source>
        <dbReference type="EMBL" id="SDN06627.1"/>
    </source>
</evidence>
<dbReference type="GO" id="GO:0045454">
    <property type="term" value="P:cell redox homeostasis"/>
    <property type="evidence" value="ECO:0007669"/>
    <property type="project" value="TreeGrafter"/>
</dbReference>
<protein>
    <submittedName>
        <fullName evidence="4">Thioredoxin</fullName>
    </submittedName>
</protein>
<gene>
    <name evidence="4" type="ORF">SAMN04488074_13315</name>
</gene>
<feature type="domain" description="Thioredoxin" evidence="3">
    <location>
        <begin position="1"/>
        <end position="106"/>
    </location>
</feature>
<dbReference type="GO" id="GO:0015035">
    <property type="term" value="F:protein-disulfide reductase activity"/>
    <property type="evidence" value="ECO:0007669"/>
    <property type="project" value="TreeGrafter"/>
</dbReference>
<dbReference type="Proteomes" id="UP000199682">
    <property type="component" value="Unassembled WGS sequence"/>
</dbReference>
<dbReference type="SUPFAM" id="SSF52833">
    <property type="entry name" value="Thioredoxin-like"/>
    <property type="match status" value="1"/>
</dbReference>
<evidence type="ECO:0000259" key="3">
    <source>
        <dbReference type="PROSITE" id="PS51352"/>
    </source>
</evidence>
<dbReference type="GO" id="GO:0005829">
    <property type="term" value="C:cytosol"/>
    <property type="evidence" value="ECO:0007669"/>
    <property type="project" value="TreeGrafter"/>
</dbReference>
<dbReference type="InterPro" id="IPR013766">
    <property type="entry name" value="Thioredoxin_domain"/>
</dbReference>
<name>A0A1G9YC59_9PSEU</name>
<evidence type="ECO:0000256" key="1">
    <source>
        <dbReference type="ARBA" id="ARBA00008987"/>
    </source>
</evidence>
<dbReference type="PANTHER" id="PTHR45663">
    <property type="entry name" value="GEO12009P1"/>
    <property type="match status" value="1"/>
</dbReference>
<dbReference type="PANTHER" id="PTHR45663:SF11">
    <property type="entry name" value="GEO12009P1"/>
    <property type="match status" value="1"/>
</dbReference>
<reference evidence="5" key="1">
    <citation type="submission" date="2016-10" db="EMBL/GenBank/DDBJ databases">
        <authorList>
            <person name="Varghese N."/>
            <person name="Submissions S."/>
        </authorList>
    </citation>
    <scope>NUCLEOTIDE SEQUENCE [LARGE SCALE GENOMIC DNA]</scope>
    <source>
        <strain evidence="5">DSM 44796</strain>
    </source>
</reference>
<dbReference type="AlphaFoldDB" id="A0A1G9YC59"/>
<dbReference type="CDD" id="cd02947">
    <property type="entry name" value="TRX_family"/>
    <property type="match status" value="1"/>
</dbReference>
<comment type="similarity">
    <text evidence="1">Belongs to the thioredoxin family.</text>
</comment>
<evidence type="ECO:0000313" key="5">
    <source>
        <dbReference type="Proteomes" id="UP000199682"/>
    </source>
</evidence>
<organism evidence="4 5">
    <name type="scientific">Lentzea albidocapillata subsp. violacea</name>
    <dbReference type="NCBI Taxonomy" id="128104"/>
    <lineage>
        <taxon>Bacteria</taxon>
        <taxon>Bacillati</taxon>
        <taxon>Actinomycetota</taxon>
        <taxon>Actinomycetes</taxon>
        <taxon>Pseudonocardiales</taxon>
        <taxon>Pseudonocardiaceae</taxon>
        <taxon>Lentzea</taxon>
    </lineage>
</organism>
<dbReference type="InterPro" id="IPR036249">
    <property type="entry name" value="Thioredoxin-like_sf"/>
</dbReference>
<keyword evidence="2" id="KW-0676">Redox-active center</keyword>
<dbReference type="Pfam" id="PF00085">
    <property type="entry name" value="Thioredoxin"/>
    <property type="match status" value="1"/>
</dbReference>
<dbReference type="PROSITE" id="PS51352">
    <property type="entry name" value="THIOREDOXIN_2"/>
    <property type="match status" value="1"/>
</dbReference>
<proteinExistence type="inferred from homology"/>
<accession>A0A1G9YC59</accession>
<dbReference type="EMBL" id="FNET01000033">
    <property type="protein sequence ID" value="SDN06627.1"/>
    <property type="molecule type" value="Genomic_DNA"/>
</dbReference>
<dbReference type="RefSeq" id="WP_218131098.1">
    <property type="nucleotide sequence ID" value="NZ_FNET01000033.1"/>
</dbReference>